<evidence type="ECO:0000256" key="4">
    <source>
        <dbReference type="SAM" id="MobiDB-lite"/>
    </source>
</evidence>
<dbReference type="PANTHER" id="PTHR42908:SF10">
    <property type="entry name" value="EUKARYOTIC TRANSLATION ELONGATION FACTOR 2"/>
    <property type="match status" value="1"/>
</dbReference>
<evidence type="ECO:0000256" key="2">
    <source>
        <dbReference type="ARBA" id="ARBA00022768"/>
    </source>
</evidence>
<feature type="region of interest" description="Disordered" evidence="4">
    <location>
        <begin position="732"/>
        <end position="758"/>
    </location>
</feature>
<feature type="domain" description="Tr-type G" evidence="5">
    <location>
        <begin position="471"/>
        <end position="675"/>
    </location>
</feature>
<keyword evidence="6" id="KW-0687">Ribonucleoprotein</keyword>
<dbReference type="Pfam" id="PF00009">
    <property type="entry name" value="GTP_EFTU"/>
    <property type="match status" value="1"/>
</dbReference>
<dbReference type="InterPro" id="IPR000795">
    <property type="entry name" value="T_Tr_GTP-bd_dom"/>
</dbReference>
<feature type="compositionally biased region" description="Polar residues" evidence="4">
    <location>
        <begin position="428"/>
        <end position="440"/>
    </location>
</feature>
<dbReference type="SUPFAM" id="SSF52540">
    <property type="entry name" value="P-loop containing nucleoside triphosphate hydrolases"/>
    <property type="match status" value="1"/>
</dbReference>
<dbReference type="NCBIfam" id="TIGR00231">
    <property type="entry name" value="small_GTP"/>
    <property type="match status" value="1"/>
</dbReference>
<dbReference type="AlphaFoldDB" id="A0A9N7R1Q0"/>
<dbReference type="GO" id="GO:0003924">
    <property type="term" value="F:GTPase activity"/>
    <property type="evidence" value="ECO:0007669"/>
    <property type="project" value="InterPro"/>
</dbReference>
<dbReference type="PROSITE" id="PS51722">
    <property type="entry name" value="G_TR_2"/>
    <property type="match status" value="1"/>
</dbReference>
<dbReference type="Pfam" id="PF04424">
    <property type="entry name" value="MINDY_DUB"/>
    <property type="match status" value="1"/>
</dbReference>
<dbReference type="InterPro" id="IPR009000">
    <property type="entry name" value="Transl_B-barrel_sf"/>
</dbReference>
<dbReference type="GO" id="GO:0003746">
    <property type="term" value="F:translation elongation factor activity"/>
    <property type="evidence" value="ECO:0007669"/>
    <property type="project" value="UniProtKB-KW"/>
</dbReference>
<keyword evidence="1" id="KW-0963">Cytoplasm</keyword>
<evidence type="ECO:0000259" key="5">
    <source>
        <dbReference type="PROSITE" id="PS51722"/>
    </source>
</evidence>
<evidence type="ECO:0000313" key="6">
    <source>
        <dbReference type="EMBL" id="CAA0806735.1"/>
    </source>
</evidence>
<keyword evidence="6" id="KW-0689">Ribosomal protein</keyword>
<proteinExistence type="predicted"/>
<dbReference type="Proteomes" id="UP001153555">
    <property type="component" value="Unassembled WGS sequence"/>
</dbReference>
<evidence type="ECO:0000256" key="1">
    <source>
        <dbReference type="ARBA" id="ARBA00022490"/>
    </source>
</evidence>
<dbReference type="PANTHER" id="PTHR42908">
    <property type="entry name" value="TRANSLATION ELONGATION FACTOR-RELATED"/>
    <property type="match status" value="1"/>
</dbReference>
<keyword evidence="7" id="KW-1185">Reference proteome</keyword>
<evidence type="ECO:0000256" key="3">
    <source>
        <dbReference type="ARBA" id="ARBA00022917"/>
    </source>
</evidence>
<comment type="caution">
    <text evidence="6">The sequence shown here is derived from an EMBL/GenBank/DDBJ whole genome shotgun (WGS) entry which is preliminary data.</text>
</comment>
<dbReference type="GO" id="GO:0004843">
    <property type="term" value="F:cysteine-type deubiquitinase activity"/>
    <property type="evidence" value="ECO:0007669"/>
    <property type="project" value="InterPro"/>
</dbReference>
<name>A0A9N7R1Q0_STRHE</name>
<dbReference type="InterPro" id="IPR005225">
    <property type="entry name" value="Small_GTP-bd"/>
</dbReference>
<dbReference type="InterPro" id="IPR033979">
    <property type="entry name" value="MINDY_domain"/>
</dbReference>
<dbReference type="PRINTS" id="PR00315">
    <property type="entry name" value="ELONGATNFCT"/>
</dbReference>
<dbReference type="GO" id="GO:0005525">
    <property type="term" value="F:GTP binding"/>
    <property type="evidence" value="ECO:0007669"/>
    <property type="project" value="InterPro"/>
</dbReference>
<feature type="compositionally biased region" description="Low complexity" evidence="4">
    <location>
        <begin position="1"/>
        <end position="12"/>
    </location>
</feature>
<organism evidence="6 7">
    <name type="scientific">Striga hermonthica</name>
    <name type="common">Purple witchweed</name>
    <name type="synonym">Buchnera hermonthica</name>
    <dbReference type="NCBI Taxonomy" id="68872"/>
    <lineage>
        <taxon>Eukaryota</taxon>
        <taxon>Viridiplantae</taxon>
        <taxon>Streptophyta</taxon>
        <taxon>Embryophyta</taxon>
        <taxon>Tracheophyta</taxon>
        <taxon>Spermatophyta</taxon>
        <taxon>Magnoliopsida</taxon>
        <taxon>eudicotyledons</taxon>
        <taxon>Gunneridae</taxon>
        <taxon>Pentapetalae</taxon>
        <taxon>asterids</taxon>
        <taxon>lamiids</taxon>
        <taxon>Lamiales</taxon>
        <taxon>Orobanchaceae</taxon>
        <taxon>Buchnereae</taxon>
        <taxon>Striga</taxon>
    </lineage>
</organism>
<sequence>MDSASSPTSSVVQPPPVEAKTAAKREVPKKEMAHRTKVIQFMGRTKPIILQNDNGPCSLIAICNVLLLKNILNLSPDISEVSQEKLLSLVADHLIASNSTDNIADAIDLLPKLATGIDVDIKFGRIDDFEFTRDCTIFDLLDIPLYHGWIIDPQDKETANAIGPKSYNTIVVDLVSPAPAKDSDNQNDPEDGVDFVAETTAALGVPSPCLSRGQSFDESPNKARKGDIEEERELLRFMKLSEAEMFSSVPDSVTYENQEPVYEGEVVFAEQVGRGCVIDDEFKQGELIRNFLKNSASQLTIYGLSCLQKEVKERELCVFFRNNHFSTMFKYEGKLYILATDQGYLNQPDLVWEKLDEVNGANLYMTGNFTEFTMDDTGSNFNSDLQWAEHEFEQQKHKLQPNNLQQPSTSSASSLSHQPSTSSASHSNLDTHSSRFSNSLRLPAHRPASASNSTFRMVSTEKVRMIMDKKHNIRNTSIIGHLYHGKSTVACRVTDTYADEDECIMTTKLTPFSFCYKMSDESLKTYKGERHGDEYLINLIDSPGHVDFSHEVTAAFRITDGAIVVVDLIDGVLVQTEAVIRQAMAEGIRLVLTVNKMDRCFLEEHVMDGEEVYKSLEKVIEDTNKILATYEDADHCDIQVSPEKGNVVFCSGVDGWGFTLSHFAKYYASKTDIDEAMLTKRLWGENFFDTETNKWTKSRTDSETCARGFVKFVYNPIKNIIAACMKEKDGNLEKQKEEKDSNLEKKKEEKEGNLKKKKEGNLTKKKGDLWWHLEERGVNLTVEEKQFAGIQLMRCVMNRWLPVRSALLEMMIFKLPSPATAQRCMVDTLYCGQPNDSYAQSIRNCDPDGPLMLYVSKIIPNDLASDNLPIKLLAVARVFSGKVSSGLQ</sequence>
<feature type="region of interest" description="Disordered" evidence="4">
    <location>
        <begin position="392"/>
        <end position="454"/>
    </location>
</feature>
<dbReference type="GO" id="GO:0043022">
    <property type="term" value="F:ribosome binding"/>
    <property type="evidence" value="ECO:0007669"/>
    <property type="project" value="TreeGrafter"/>
</dbReference>
<accession>A0A9N7R1Q0</accession>
<evidence type="ECO:0000313" key="7">
    <source>
        <dbReference type="Proteomes" id="UP001153555"/>
    </source>
</evidence>
<dbReference type="InterPro" id="IPR027417">
    <property type="entry name" value="P-loop_NTPase"/>
</dbReference>
<protein>
    <submittedName>
        <fullName evidence="6">Ribosomal protein S5/Elongation factor G/III/V family protein</fullName>
    </submittedName>
</protein>
<reference evidence="6" key="1">
    <citation type="submission" date="2019-12" db="EMBL/GenBank/DDBJ databases">
        <authorList>
            <person name="Scholes J."/>
        </authorList>
    </citation>
    <scope>NUCLEOTIDE SEQUENCE</scope>
</reference>
<dbReference type="SUPFAM" id="SSF50447">
    <property type="entry name" value="Translation proteins"/>
    <property type="match status" value="1"/>
</dbReference>
<dbReference type="OrthoDB" id="10261212at2759"/>
<gene>
    <name evidence="6" type="ORF">SHERM_09619</name>
</gene>
<dbReference type="EMBL" id="CACSLK010000984">
    <property type="protein sequence ID" value="CAA0806735.1"/>
    <property type="molecule type" value="Genomic_DNA"/>
</dbReference>
<dbReference type="GO" id="GO:0005840">
    <property type="term" value="C:ribosome"/>
    <property type="evidence" value="ECO:0007669"/>
    <property type="project" value="UniProtKB-KW"/>
</dbReference>
<keyword evidence="2" id="KW-0251">Elongation factor</keyword>
<dbReference type="Gene3D" id="3.40.50.300">
    <property type="entry name" value="P-loop containing nucleotide triphosphate hydrolases"/>
    <property type="match status" value="1"/>
</dbReference>
<dbReference type="Gene3D" id="2.40.30.10">
    <property type="entry name" value="Translation factors"/>
    <property type="match status" value="1"/>
</dbReference>
<feature type="region of interest" description="Disordered" evidence="4">
    <location>
        <begin position="1"/>
        <end position="29"/>
    </location>
</feature>
<feature type="compositionally biased region" description="Low complexity" evidence="4">
    <location>
        <begin position="404"/>
        <end position="427"/>
    </location>
</feature>
<dbReference type="GO" id="GO:0005829">
    <property type="term" value="C:cytosol"/>
    <property type="evidence" value="ECO:0007669"/>
    <property type="project" value="TreeGrafter"/>
</dbReference>
<dbReference type="GO" id="GO:1990904">
    <property type="term" value="C:ribonucleoprotein complex"/>
    <property type="evidence" value="ECO:0007669"/>
    <property type="project" value="TreeGrafter"/>
</dbReference>
<keyword evidence="3" id="KW-0648">Protein biosynthesis</keyword>
<dbReference type="GO" id="GO:1990380">
    <property type="term" value="F:K48-linked deubiquitinase activity"/>
    <property type="evidence" value="ECO:0007669"/>
    <property type="project" value="InterPro"/>
</dbReference>